<dbReference type="InterPro" id="IPR006674">
    <property type="entry name" value="HD_domain"/>
</dbReference>
<dbReference type="InterPro" id="IPR033655">
    <property type="entry name" value="TGS_RelA/SpoT"/>
</dbReference>
<dbReference type="InterPro" id="IPR003607">
    <property type="entry name" value="HD/PDEase_dom"/>
</dbReference>
<dbReference type="Pfam" id="PF02824">
    <property type="entry name" value="TGS"/>
    <property type="match status" value="1"/>
</dbReference>
<evidence type="ECO:0000259" key="8">
    <source>
        <dbReference type="PROSITE" id="PS51831"/>
    </source>
</evidence>
<dbReference type="InterPro" id="IPR045865">
    <property type="entry name" value="ACT-like_dom_sf"/>
</dbReference>
<dbReference type="InterPro" id="IPR004811">
    <property type="entry name" value="RelA/Spo_fam"/>
</dbReference>
<dbReference type="Gene3D" id="3.10.20.30">
    <property type="match status" value="1"/>
</dbReference>
<dbReference type="Pfam" id="PF13291">
    <property type="entry name" value="ACT_4"/>
    <property type="match status" value="1"/>
</dbReference>
<accession>A0ABU7U4D6</accession>
<dbReference type="CDD" id="cd01668">
    <property type="entry name" value="TGS_RSH"/>
    <property type="match status" value="1"/>
</dbReference>
<evidence type="ECO:0000256" key="2">
    <source>
        <dbReference type="ARBA" id="ARBA00014315"/>
    </source>
</evidence>
<dbReference type="PROSITE" id="PS51880">
    <property type="entry name" value="TGS"/>
    <property type="match status" value="1"/>
</dbReference>
<dbReference type="InterPro" id="IPR043519">
    <property type="entry name" value="NT_sf"/>
</dbReference>
<evidence type="ECO:0000259" key="9">
    <source>
        <dbReference type="PROSITE" id="PS51880"/>
    </source>
</evidence>
<dbReference type="Pfam" id="PF04607">
    <property type="entry name" value="RelA_SpoT"/>
    <property type="match status" value="1"/>
</dbReference>
<keyword evidence="11" id="KW-1185">Reference proteome</keyword>
<evidence type="ECO:0000313" key="10">
    <source>
        <dbReference type="EMBL" id="MEE8658724.1"/>
    </source>
</evidence>
<evidence type="ECO:0000256" key="1">
    <source>
        <dbReference type="ARBA" id="ARBA00013251"/>
    </source>
</evidence>
<evidence type="ECO:0000259" key="7">
    <source>
        <dbReference type="PROSITE" id="PS51671"/>
    </source>
</evidence>
<evidence type="ECO:0000313" key="11">
    <source>
        <dbReference type="Proteomes" id="UP001312908"/>
    </source>
</evidence>
<dbReference type="InterPro" id="IPR004095">
    <property type="entry name" value="TGS"/>
</dbReference>
<dbReference type="InterPro" id="IPR002912">
    <property type="entry name" value="ACT_dom"/>
</dbReference>
<dbReference type="SUPFAM" id="SSF81271">
    <property type="entry name" value="TGS-like"/>
    <property type="match status" value="1"/>
</dbReference>
<sequence>MSSELQPSAHRNGLGNTPVISINGLLSRLQKYIPEGELDLIRRAYDVANKAHEGQLRDNGDPYIVHPLAVANILAKFRMDATAIAVGLLHDTVEDTRVTRDVLKNEFGSDLVGLVDGVTKLTRLELQSDRTKQAENFRKLVLAMSRDIRVLIVKLADRLHNMRTLHYVERKDRRLRIARETMDIYAPLAERIGMDRVKTELQNLAFEELEPEANATIRRRLNYLRGHGADIIEQICQDLLALLHKADFHDVEIRGREKSAYSIWAKMQQRNVAFEQLSDIMAFRIIVPTREACYTALGTIHATYPMIAGRFKDYISTPKANGYQSLHTGVTLSRPRNQKIEVQIRTPEMHNFAENGVAAHWAYKERPSAHATSTEVTPLTSVKMRWVQDLLEILEDSEAPEDFLENTKLELYQDQVFCFTPKGQLISLPRGATPIDFAYAVHSQVGDACVGAKINGRLMPLRHELQNGDQVEIMTARGGVPSPSWERFVVTGKARARIRRFIALQQRQNNIDQGRSALAKLFRQEGVDGSEKIIETTLKALKCATVEDLYVAVGGNQISPREVLNAAYPELRLLPRAPRMVPGLTSRFAAANAASARGRAASAILAGVGSGIDVQFAGCCHPLPGDQIVAAIAQGRGVTVHRRNCQNMTASRLSPEKRLSVDWNYEALKLDHSQLKFPGRFSVITADETNVLSGLTNVANKHGGNVTNIRIVNRQLDFLEIIFDVEVQDLRHFLAILGALRSVEGVIQVERAQS</sequence>
<comment type="function">
    <text evidence="6">In eubacteria ppGpp (guanosine 3'-diphosphate 5'-diphosphate) is a mediator of the stringent response that coordinates a variety of cellular activities in response to changes in nutritional abundance.</text>
</comment>
<dbReference type="SUPFAM" id="SSF81301">
    <property type="entry name" value="Nucleotidyltransferase"/>
    <property type="match status" value="1"/>
</dbReference>
<dbReference type="SUPFAM" id="SSF109604">
    <property type="entry name" value="HD-domain/PDEase-like"/>
    <property type="match status" value="1"/>
</dbReference>
<dbReference type="CDD" id="cd05399">
    <property type="entry name" value="NT_Rel-Spo_like"/>
    <property type="match status" value="1"/>
</dbReference>
<dbReference type="InterPro" id="IPR012675">
    <property type="entry name" value="Beta-grasp_dom_sf"/>
</dbReference>
<protein>
    <recommendedName>
        <fullName evidence="2">GTP pyrophosphokinase rsh</fullName>
        <ecNumber evidence="1">2.7.6.5</ecNumber>
    </recommendedName>
    <alternativeName>
        <fullName evidence="4">(p)ppGpp synthase</fullName>
    </alternativeName>
    <alternativeName>
        <fullName evidence="3">ATP:GTP 3'-pyrophosphotransferase</fullName>
    </alternativeName>
</protein>
<dbReference type="SMART" id="SM00954">
    <property type="entry name" value="RelA_SpoT"/>
    <property type="match status" value="1"/>
</dbReference>
<dbReference type="RefSeq" id="WP_394819614.1">
    <property type="nucleotide sequence ID" value="NZ_JAWJZY010000002.1"/>
</dbReference>
<dbReference type="PROSITE" id="PS51671">
    <property type="entry name" value="ACT"/>
    <property type="match status" value="1"/>
</dbReference>
<evidence type="ECO:0000256" key="5">
    <source>
        <dbReference type="ARBA" id="ARBA00048244"/>
    </source>
</evidence>
<dbReference type="Proteomes" id="UP001312908">
    <property type="component" value="Unassembled WGS sequence"/>
</dbReference>
<dbReference type="InterPro" id="IPR045600">
    <property type="entry name" value="RelA/SpoT_AH_RIS"/>
</dbReference>
<proteinExistence type="inferred from homology"/>
<dbReference type="CDD" id="cd00077">
    <property type="entry name" value="HDc"/>
    <property type="match status" value="1"/>
</dbReference>
<dbReference type="EMBL" id="JAWJZY010000002">
    <property type="protein sequence ID" value="MEE8658724.1"/>
    <property type="molecule type" value="Genomic_DNA"/>
</dbReference>
<dbReference type="SMART" id="SM00471">
    <property type="entry name" value="HDc"/>
    <property type="match status" value="1"/>
</dbReference>
<feature type="domain" description="TGS" evidence="9">
    <location>
        <begin position="410"/>
        <end position="475"/>
    </location>
</feature>
<dbReference type="Pfam" id="PF13328">
    <property type="entry name" value="HD_4"/>
    <property type="match status" value="1"/>
</dbReference>
<dbReference type="PROSITE" id="PS51831">
    <property type="entry name" value="HD"/>
    <property type="match status" value="1"/>
</dbReference>
<dbReference type="InterPro" id="IPR012676">
    <property type="entry name" value="TGS-like"/>
</dbReference>
<comment type="catalytic activity">
    <reaction evidence="5">
        <text>GTP + ATP = guanosine 3'-diphosphate 5'-triphosphate + AMP</text>
        <dbReference type="Rhea" id="RHEA:22088"/>
        <dbReference type="ChEBI" id="CHEBI:30616"/>
        <dbReference type="ChEBI" id="CHEBI:37565"/>
        <dbReference type="ChEBI" id="CHEBI:142410"/>
        <dbReference type="ChEBI" id="CHEBI:456215"/>
        <dbReference type="EC" id="2.7.6.5"/>
    </reaction>
</comment>
<evidence type="ECO:0000256" key="6">
    <source>
        <dbReference type="RuleBase" id="RU003847"/>
    </source>
</evidence>
<dbReference type="EC" id="2.7.6.5" evidence="1"/>
<name>A0ABU7U4D6_9PROT</name>
<feature type="domain" description="HD" evidence="8">
    <location>
        <begin position="63"/>
        <end position="162"/>
    </location>
</feature>
<dbReference type="Gene3D" id="3.30.460.10">
    <property type="entry name" value="Beta Polymerase, domain 2"/>
    <property type="match status" value="1"/>
</dbReference>
<dbReference type="Pfam" id="PF19296">
    <property type="entry name" value="RelA_AH_RIS"/>
    <property type="match status" value="1"/>
</dbReference>
<evidence type="ECO:0000256" key="4">
    <source>
        <dbReference type="ARBA" id="ARBA00032407"/>
    </source>
</evidence>
<comment type="similarity">
    <text evidence="6">Belongs to the relA/spoT family.</text>
</comment>
<evidence type="ECO:0000256" key="3">
    <source>
        <dbReference type="ARBA" id="ARBA00029754"/>
    </source>
</evidence>
<reference evidence="10 11" key="1">
    <citation type="submission" date="2023-10" db="EMBL/GenBank/DDBJ databases">
        <title>Sorlinia euscelidii gen. nov., sp. nov., an acetic acid bacteria isolated from the gut of Euscelidius variegatus emitter.</title>
        <authorList>
            <person name="Michoud G."/>
            <person name="Marasco R."/>
            <person name="Seferji K."/>
            <person name="Gonella E."/>
            <person name="Garuglieri E."/>
            <person name="Alma A."/>
            <person name="Mapelli F."/>
            <person name="Borin S."/>
            <person name="Daffonchio D."/>
            <person name="Crotti E."/>
        </authorList>
    </citation>
    <scope>NUCLEOTIDE SEQUENCE [LARGE SCALE GENOMIC DNA]</scope>
    <source>
        <strain evidence="10 11">EV16P</strain>
    </source>
</reference>
<dbReference type="Gene3D" id="1.10.3210.10">
    <property type="entry name" value="Hypothetical protein af1432"/>
    <property type="match status" value="1"/>
</dbReference>
<organism evidence="10 11">
    <name type="scientific">Sorlinia euscelidii</name>
    <dbReference type="NCBI Taxonomy" id="3081148"/>
    <lineage>
        <taxon>Bacteria</taxon>
        <taxon>Pseudomonadati</taxon>
        <taxon>Pseudomonadota</taxon>
        <taxon>Alphaproteobacteria</taxon>
        <taxon>Acetobacterales</taxon>
        <taxon>Acetobacteraceae</taxon>
        <taxon>Sorlinia</taxon>
    </lineage>
</organism>
<dbReference type="CDD" id="cd04876">
    <property type="entry name" value="ACT_RelA-SpoT"/>
    <property type="match status" value="1"/>
</dbReference>
<dbReference type="NCBIfam" id="TIGR00691">
    <property type="entry name" value="spoT_relA"/>
    <property type="match status" value="1"/>
</dbReference>
<dbReference type="PANTHER" id="PTHR21262:SF36">
    <property type="entry name" value="BIFUNCTIONAL (P)PPGPP SYNTHASE_HYDROLASE SPOT"/>
    <property type="match status" value="1"/>
</dbReference>
<comment type="caution">
    <text evidence="10">The sequence shown here is derived from an EMBL/GenBank/DDBJ whole genome shotgun (WGS) entry which is preliminary data.</text>
</comment>
<dbReference type="InterPro" id="IPR007685">
    <property type="entry name" value="RelA_SpoT"/>
</dbReference>
<gene>
    <name evidence="10" type="ORF">DOFOFD_06835</name>
</gene>
<dbReference type="SUPFAM" id="SSF55021">
    <property type="entry name" value="ACT-like"/>
    <property type="match status" value="1"/>
</dbReference>
<dbReference type="Gene3D" id="3.30.70.260">
    <property type="match status" value="1"/>
</dbReference>
<feature type="domain" description="ACT" evidence="7">
    <location>
        <begin position="680"/>
        <end position="754"/>
    </location>
</feature>
<dbReference type="PANTHER" id="PTHR21262">
    <property type="entry name" value="GUANOSINE-3',5'-BIS DIPHOSPHATE 3'-PYROPHOSPHOHYDROLASE"/>
    <property type="match status" value="1"/>
</dbReference>